<gene>
    <name evidence="3" type="ORF">TRSC58_07244</name>
</gene>
<evidence type="ECO:0000256" key="2">
    <source>
        <dbReference type="SAM" id="SignalP"/>
    </source>
</evidence>
<keyword evidence="2" id="KW-0732">Signal</keyword>
<evidence type="ECO:0000256" key="1">
    <source>
        <dbReference type="SAM" id="MobiDB-lite"/>
    </source>
</evidence>
<name>A0A061IS59_TRYRA</name>
<accession>A0A061IS59</accession>
<dbReference type="AlphaFoldDB" id="A0A061IS59"/>
<feature type="chain" id="PRO_5001601177" evidence="2">
    <location>
        <begin position="26"/>
        <end position="416"/>
    </location>
</feature>
<feature type="signal peptide" evidence="2">
    <location>
        <begin position="1"/>
        <end position="25"/>
    </location>
</feature>
<dbReference type="VEuPathDB" id="TriTrypDB:TRSC58_07244"/>
<dbReference type="EMBL" id="AUPL01007286">
    <property type="protein sequence ID" value="ESL05134.1"/>
    <property type="molecule type" value="Genomic_DNA"/>
</dbReference>
<reference evidence="3 4" key="1">
    <citation type="submission" date="2013-07" db="EMBL/GenBank/DDBJ databases">
        <authorList>
            <person name="Stoco P.H."/>
            <person name="Wagner G."/>
            <person name="Gerber A."/>
            <person name="Zaha A."/>
            <person name="Thompson C."/>
            <person name="Bartholomeu D.C."/>
            <person name="Luckemeyer D.D."/>
            <person name="Bahia D."/>
            <person name="Loreto E."/>
            <person name="Prestes E.B."/>
            <person name="Lima F.M."/>
            <person name="Rodrigues-Luiz G."/>
            <person name="Vallejo G.A."/>
            <person name="Filho J.F."/>
            <person name="Monteiro K.M."/>
            <person name="Tyler K.M."/>
            <person name="de Almeida L.G."/>
            <person name="Ortiz M.F."/>
            <person name="Siervo M.A."/>
            <person name="de Moraes M.H."/>
            <person name="Cunha O.L."/>
            <person name="Mendonca-Neto R."/>
            <person name="Silva R."/>
            <person name="Teixeira S.M."/>
            <person name="Murta S.M."/>
            <person name="Sincero T.C."/>
            <person name="Mendes T.A."/>
            <person name="Urmenyi T.P."/>
            <person name="Silva V.G."/>
            <person name="da Rocha W.D."/>
            <person name="Andersson B."/>
            <person name="Romanha A.J."/>
            <person name="Steindel M."/>
            <person name="de Vasconcelos A.T."/>
            <person name="Grisard E.C."/>
        </authorList>
    </citation>
    <scope>NUCLEOTIDE SEQUENCE [LARGE SCALE GENOMIC DNA]</scope>
    <source>
        <strain evidence="3 4">SC58</strain>
    </source>
</reference>
<evidence type="ECO:0000313" key="4">
    <source>
        <dbReference type="Proteomes" id="UP000031737"/>
    </source>
</evidence>
<protein>
    <submittedName>
        <fullName evidence="3">Uncharacterized protein</fullName>
    </submittedName>
</protein>
<sequence length="416" mass="44975">MHICFTLVCPSIILLIFELFVVSLCTTHCCVCVCVCASDEEKTSTMENAVVSPNSKLRSSSFPTPASSLTGASTSSSPPLASCPRSKEKAAARNETVVQEGPWRCICGALCPTSAVFFLHSRRCLARLDGVPDNIPGSGRNGGPIGMDDAPRAPTVRGLMLSSLRAAVRSGELYGDCLSAAAGAIQLSLAKSASRQEPEGVGRGGVKGMSLGTFWELQPVFLPVSGTALLAAACRRVGKAKGVNDATEAWDNDSCNKEEAVASPPPYYTVLPHGLQYAEKLTITGTYRFRAAFAETSEDVGAKLTSGSYAVLTGASRPQDDATDDHVKGRAPPLWFSKLRFNANHNEMSSYVYKRFLPRDDAQYERETDAKTVETDDTSARKKARMDSICLDTVLRREGRRIAHVPMPLREWHYPR</sequence>
<feature type="region of interest" description="Disordered" evidence="1">
    <location>
        <begin position="55"/>
        <end position="84"/>
    </location>
</feature>
<keyword evidence="4" id="KW-1185">Reference proteome</keyword>
<proteinExistence type="predicted"/>
<evidence type="ECO:0000313" key="3">
    <source>
        <dbReference type="EMBL" id="ESL05134.1"/>
    </source>
</evidence>
<dbReference type="Proteomes" id="UP000031737">
    <property type="component" value="Unassembled WGS sequence"/>
</dbReference>
<feature type="compositionally biased region" description="Low complexity" evidence="1">
    <location>
        <begin position="63"/>
        <end position="82"/>
    </location>
</feature>
<organism evidence="3 4">
    <name type="scientific">Trypanosoma rangeli SC58</name>
    <dbReference type="NCBI Taxonomy" id="429131"/>
    <lineage>
        <taxon>Eukaryota</taxon>
        <taxon>Discoba</taxon>
        <taxon>Euglenozoa</taxon>
        <taxon>Kinetoplastea</taxon>
        <taxon>Metakinetoplastina</taxon>
        <taxon>Trypanosomatida</taxon>
        <taxon>Trypanosomatidae</taxon>
        <taxon>Trypanosoma</taxon>
        <taxon>Herpetosoma</taxon>
    </lineage>
</organism>
<dbReference type="OrthoDB" id="249246at2759"/>
<comment type="caution">
    <text evidence="3">The sequence shown here is derived from an EMBL/GenBank/DDBJ whole genome shotgun (WGS) entry which is preliminary data.</text>
</comment>